<dbReference type="Pfam" id="PF05598">
    <property type="entry name" value="DUF772"/>
    <property type="match status" value="1"/>
</dbReference>
<feature type="domain" description="Transposase DDE" evidence="3">
    <location>
        <begin position="338"/>
        <end position="461"/>
    </location>
</feature>
<dbReference type="NCBIfam" id="NF033551">
    <property type="entry name" value="transpos_IS1182"/>
    <property type="match status" value="1"/>
</dbReference>
<feature type="domain" description="Transposase InsH N-terminal" evidence="2">
    <location>
        <begin position="19"/>
        <end position="110"/>
    </location>
</feature>
<dbReference type="PANTHER" id="PTHR33408">
    <property type="entry name" value="TRANSPOSASE"/>
    <property type="match status" value="1"/>
</dbReference>
<dbReference type="Pfam" id="PF13751">
    <property type="entry name" value="DDE_Tnp_1_6"/>
    <property type="match status" value="1"/>
</dbReference>
<organism evidence="4 5">
    <name type="scientific">Salinimicrobium marinum</name>
    <dbReference type="NCBI Taxonomy" id="680283"/>
    <lineage>
        <taxon>Bacteria</taxon>
        <taxon>Pseudomonadati</taxon>
        <taxon>Bacteroidota</taxon>
        <taxon>Flavobacteriia</taxon>
        <taxon>Flavobacteriales</taxon>
        <taxon>Flavobacteriaceae</taxon>
        <taxon>Salinimicrobium</taxon>
    </lineage>
</organism>
<keyword evidence="1" id="KW-0175">Coiled coil</keyword>
<evidence type="ECO:0000259" key="2">
    <source>
        <dbReference type="Pfam" id="PF05598"/>
    </source>
</evidence>
<dbReference type="InterPro" id="IPR025668">
    <property type="entry name" value="Tnp_DDE_dom"/>
</dbReference>
<sequence>MRFIIGKDRKQSALFPVSLEESIGVENEVRAIDLFVNSLDLEKMGFKVCFPEGGRPAYHPAVLLKLFIYGYLNRIRSSRNLEKECRRNIEMMWLIEELSPDHNTIANFRKDNPDAIKRVFRATVQLAKNFNLIGGKIIAGDGTKLRAQNSKKNNFNTKKIDRHLQYIDHKLEQYTKDLASADGEVEREEAQKNIKLHSSRKEGYEKLQQQLKETGEPQISASDPESRQMVIRGNTTEVAYNVQSTVDAKHCIPIDYEVTNQNDKKAMGAMVRRAKSILGTTDFTALFDKGYYTGSELGIVQGLGIKALVAIPDQASTAPDCNYNVQNFTYDQQNDTYTCPEGYQLTTNGKLYLKYRGTSNQTEFKQYRTKACKSCPVKNLCTKAKNGKVVERNTFTPMYEQNRKNVEEDPELYLRRQAIVEHPFGTIKRQWGFDHILSKKGKKRASADVGFIFIAYNLKRILCLMGKKGFREVYAQLVICLFILKETYKAILTTFYPTDPVNLIFCPDPGSNLKRLILVHNWR</sequence>
<gene>
    <name evidence="4" type="ORF">GCM10007103_35240</name>
</gene>
<evidence type="ECO:0000313" key="5">
    <source>
        <dbReference type="Proteomes" id="UP000610456"/>
    </source>
</evidence>
<dbReference type="AlphaFoldDB" id="A0A918SN61"/>
<protein>
    <submittedName>
        <fullName evidence="4">DDE transposase</fullName>
    </submittedName>
</protein>
<reference evidence="4" key="1">
    <citation type="journal article" date="2014" name="Int. J. Syst. Evol. Microbiol.">
        <title>Complete genome sequence of Corynebacterium casei LMG S-19264T (=DSM 44701T), isolated from a smear-ripened cheese.</title>
        <authorList>
            <consortium name="US DOE Joint Genome Institute (JGI-PGF)"/>
            <person name="Walter F."/>
            <person name="Albersmeier A."/>
            <person name="Kalinowski J."/>
            <person name="Ruckert C."/>
        </authorList>
    </citation>
    <scope>NUCLEOTIDE SEQUENCE</scope>
    <source>
        <strain evidence="4">KCTC 12719</strain>
    </source>
</reference>
<dbReference type="InterPro" id="IPR047629">
    <property type="entry name" value="IS1182_transpos"/>
</dbReference>
<accession>A0A918SN61</accession>
<feature type="coiled-coil region" evidence="1">
    <location>
        <begin position="171"/>
        <end position="207"/>
    </location>
</feature>
<evidence type="ECO:0000313" key="4">
    <source>
        <dbReference type="EMBL" id="GHA51740.1"/>
    </source>
</evidence>
<evidence type="ECO:0000256" key="1">
    <source>
        <dbReference type="SAM" id="Coils"/>
    </source>
</evidence>
<dbReference type="Proteomes" id="UP000610456">
    <property type="component" value="Unassembled WGS sequence"/>
</dbReference>
<dbReference type="RefSeq" id="WP_189606392.1">
    <property type="nucleotide sequence ID" value="NZ_BMXB01000030.1"/>
</dbReference>
<dbReference type="PANTHER" id="PTHR33408:SF2">
    <property type="entry name" value="TRANSPOSASE DDE DOMAIN-CONTAINING PROTEIN"/>
    <property type="match status" value="1"/>
</dbReference>
<reference evidence="4" key="2">
    <citation type="submission" date="2020-09" db="EMBL/GenBank/DDBJ databases">
        <authorList>
            <person name="Sun Q."/>
            <person name="Kim S."/>
        </authorList>
    </citation>
    <scope>NUCLEOTIDE SEQUENCE</scope>
    <source>
        <strain evidence="4">KCTC 12719</strain>
    </source>
</reference>
<dbReference type="InterPro" id="IPR008490">
    <property type="entry name" value="Transposase_InsH_N"/>
</dbReference>
<comment type="caution">
    <text evidence="4">The sequence shown here is derived from an EMBL/GenBank/DDBJ whole genome shotgun (WGS) entry which is preliminary data.</text>
</comment>
<dbReference type="EMBL" id="BMXB01000030">
    <property type="protein sequence ID" value="GHA51740.1"/>
    <property type="molecule type" value="Genomic_DNA"/>
</dbReference>
<evidence type="ECO:0000259" key="3">
    <source>
        <dbReference type="Pfam" id="PF13751"/>
    </source>
</evidence>
<name>A0A918SN61_9FLAO</name>
<keyword evidence="5" id="KW-1185">Reference proteome</keyword>
<proteinExistence type="predicted"/>